<comment type="caution">
    <text evidence="5">The sequence shown here is derived from an EMBL/GenBank/DDBJ whole genome shotgun (WGS) entry which is preliminary data.</text>
</comment>
<keyword evidence="2" id="KW-1133">Transmembrane helix</keyword>
<accession>A0A3S3Q836</accession>
<gene>
    <name evidence="5" type="ORF">CKAN_00912000</name>
</gene>
<name>A0A3S3Q836_9MAGN</name>
<dbReference type="PANTHER" id="PTHR33076">
    <property type="entry name" value="NON-SPECIFIC LIPID-TRANSFER PROTEIN 2-RELATED"/>
    <property type="match status" value="1"/>
</dbReference>
<feature type="domain" description="Bifunctional inhibitor/plant lipid transfer protein/seed storage helical" evidence="4">
    <location>
        <begin position="162"/>
        <end position="233"/>
    </location>
</feature>
<dbReference type="GO" id="GO:0008289">
    <property type="term" value="F:lipid binding"/>
    <property type="evidence" value="ECO:0007669"/>
    <property type="project" value="UniProtKB-KW"/>
</dbReference>
<comment type="similarity">
    <text evidence="1">Belongs to the plant LTP family.</text>
</comment>
<evidence type="ECO:0000313" key="6">
    <source>
        <dbReference type="Proteomes" id="UP000283530"/>
    </source>
</evidence>
<dbReference type="Gene3D" id="1.10.110.10">
    <property type="entry name" value="Plant lipid-transfer and hydrophobic proteins"/>
    <property type="match status" value="2"/>
</dbReference>
<dbReference type="Proteomes" id="UP000283530">
    <property type="component" value="Unassembled WGS sequence"/>
</dbReference>
<proteinExistence type="inferred from homology"/>
<keyword evidence="2" id="KW-0812">Transmembrane</keyword>
<dbReference type="InterPro" id="IPR000528">
    <property type="entry name" value="Plant_nsLTP"/>
</dbReference>
<keyword evidence="1" id="KW-0446">Lipid-binding</keyword>
<protein>
    <recommendedName>
        <fullName evidence="1">Non-specific lipid-transfer protein</fullName>
    </recommendedName>
</protein>
<dbReference type="InterPro" id="IPR016140">
    <property type="entry name" value="Bifunc_inhib/LTP/seed_store"/>
</dbReference>
<evidence type="ECO:0000313" key="5">
    <source>
        <dbReference type="EMBL" id="RWR80478.1"/>
    </source>
</evidence>
<dbReference type="EMBL" id="QPKB01000003">
    <property type="protein sequence ID" value="RWR80478.1"/>
    <property type="molecule type" value="Genomic_DNA"/>
</dbReference>
<organism evidence="5 6">
    <name type="scientific">Cinnamomum micranthum f. kanehirae</name>
    <dbReference type="NCBI Taxonomy" id="337451"/>
    <lineage>
        <taxon>Eukaryota</taxon>
        <taxon>Viridiplantae</taxon>
        <taxon>Streptophyta</taxon>
        <taxon>Embryophyta</taxon>
        <taxon>Tracheophyta</taxon>
        <taxon>Spermatophyta</taxon>
        <taxon>Magnoliopsida</taxon>
        <taxon>Magnoliidae</taxon>
        <taxon>Laurales</taxon>
        <taxon>Lauraceae</taxon>
        <taxon>Cinnamomum</taxon>
    </lineage>
</organism>
<keyword evidence="2" id="KW-0472">Membrane</keyword>
<feature type="signal peptide" evidence="3">
    <location>
        <begin position="1"/>
        <end position="21"/>
    </location>
</feature>
<dbReference type="AlphaFoldDB" id="A0A3S3Q836"/>
<dbReference type="SUPFAM" id="SSF47699">
    <property type="entry name" value="Bifunctional inhibitor/lipid-transfer protein/seed storage 2S albumin"/>
    <property type="match status" value="2"/>
</dbReference>
<reference evidence="5 6" key="1">
    <citation type="journal article" date="2019" name="Nat. Plants">
        <title>Stout camphor tree genome fills gaps in understanding of flowering plant genome evolution.</title>
        <authorList>
            <person name="Chaw S.M."/>
            <person name="Liu Y.C."/>
            <person name="Wu Y.W."/>
            <person name="Wang H.Y."/>
            <person name="Lin C.I."/>
            <person name="Wu C.S."/>
            <person name="Ke H.M."/>
            <person name="Chang L.Y."/>
            <person name="Hsu C.Y."/>
            <person name="Yang H.T."/>
            <person name="Sudianto E."/>
            <person name="Hsu M.H."/>
            <person name="Wu K.P."/>
            <person name="Wang L.N."/>
            <person name="Leebens-Mack J.H."/>
            <person name="Tsai I.J."/>
        </authorList>
    </citation>
    <scope>NUCLEOTIDE SEQUENCE [LARGE SCALE GENOMIC DNA]</scope>
    <source>
        <strain evidence="6">cv. Chaw 1501</strain>
        <tissue evidence="5">Young leaves</tissue>
    </source>
</reference>
<evidence type="ECO:0000259" key="4">
    <source>
        <dbReference type="SMART" id="SM00499"/>
    </source>
</evidence>
<feature type="domain" description="Bifunctional inhibitor/plant lipid transfer protein/seed storage helical" evidence="4">
    <location>
        <begin position="30"/>
        <end position="114"/>
    </location>
</feature>
<dbReference type="InterPro" id="IPR036312">
    <property type="entry name" value="Bifun_inhib/LTP/seed_sf"/>
</dbReference>
<evidence type="ECO:0000256" key="3">
    <source>
        <dbReference type="SAM" id="SignalP"/>
    </source>
</evidence>
<dbReference type="PRINTS" id="PR00382">
    <property type="entry name" value="LIPIDTRNSFER"/>
</dbReference>
<dbReference type="OrthoDB" id="649864at2759"/>
<evidence type="ECO:0000256" key="2">
    <source>
        <dbReference type="SAM" id="Phobius"/>
    </source>
</evidence>
<keyword evidence="1" id="KW-0813">Transport</keyword>
<feature type="chain" id="PRO_5018767955" description="Non-specific lipid-transfer protein" evidence="3">
    <location>
        <begin position="22"/>
        <end position="235"/>
    </location>
</feature>
<comment type="function">
    <text evidence="1">Plant non-specific lipid-transfer proteins transfer phospholipids as well as galactolipids across membranes. May play a role in wax or cutin deposition in the cell walls of expanding epidermal cells and certain secretory tissues.</text>
</comment>
<keyword evidence="3" id="KW-0732">Signal</keyword>
<dbReference type="CDD" id="cd01960">
    <property type="entry name" value="nsLTP1"/>
    <property type="match status" value="1"/>
</dbReference>
<dbReference type="SMART" id="SM00499">
    <property type="entry name" value="AAI"/>
    <property type="match status" value="2"/>
</dbReference>
<sequence>MARSVFASFAVVLFMVMMMDGWRSEAAMACGQIVMALTPCIEYSRGGGTLPPACCNGLQHVIAESKLNPDLQAACQCIKNFAEAVPGIKEDLVNTIPGKCGVNLPWKLSRDLDCSKAKSTVQLQLLLVLAAIMARSAFAYFAVVLVMLMMMEGWRSEAAISCDQAVAALTPCINSARVEGTVAPECCNGIRQVAAELKASPDLQATCQSVRQIMTASVPDVKESLMDSIFKRCGV</sequence>
<evidence type="ECO:0000256" key="1">
    <source>
        <dbReference type="RuleBase" id="RU000628"/>
    </source>
</evidence>
<dbReference type="GO" id="GO:0006869">
    <property type="term" value="P:lipid transport"/>
    <property type="evidence" value="ECO:0007669"/>
    <property type="project" value="InterPro"/>
</dbReference>
<keyword evidence="6" id="KW-1185">Reference proteome</keyword>
<dbReference type="STRING" id="337451.A0A3S3Q836"/>
<feature type="transmembrane region" description="Helical" evidence="2">
    <location>
        <begin position="125"/>
        <end position="148"/>
    </location>
</feature>
<dbReference type="Pfam" id="PF00234">
    <property type="entry name" value="Tryp_alpha_amyl"/>
    <property type="match status" value="1"/>
</dbReference>